<accession>A0A1H2ELM5</accession>
<dbReference type="Proteomes" id="UP000243063">
    <property type="component" value="Chromosome I"/>
</dbReference>
<protein>
    <submittedName>
        <fullName evidence="1">Uncharacterized protein</fullName>
    </submittedName>
</protein>
<dbReference type="AlphaFoldDB" id="A0A1H2ELM5"/>
<evidence type="ECO:0000313" key="1">
    <source>
        <dbReference type="EMBL" id="SDT96016.1"/>
    </source>
</evidence>
<organism evidence="1 2">
    <name type="scientific">Geopseudomonas guangdongensis</name>
    <dbReference type="NCBI Taxonomy" id="1245526"/>
    <lineage>
        <taxon>Bacteria</taxon>
        <taxon>Pseudomonadati</taxon>
        <taxon>Pseudomonadota</taxon>
        <taxon>Gammaproteobacteria</taxon>
        <taxon>Pseudomonadales</taxon>
        <taxon>Pseudomonadaceae</taxon>
        <taxon>Geopseudomonas</taxon>
    </lineage>
</organism>
<dbReference type="EMBL" id="LT629780">
    <property type="protein sequence ID" value="SDT96016.1"/>
    <property type="molecule type" value="Genomic_DNA"/>
</dbReference>
<gene>
    <name evidence="1" type="ORF">SAMN05216580_0694</name>
</gene>
<proteinExistence type="predicted"/>
<sequence>MGCLPINTGLMARSSIHHSTRDIDARAAAEWYAAATAFIQQLRKNYGVDRQAEGIDTVRLVEPDELTRAAQAWAALEHRRDQIGLTAGRWLHDLERHERLAPPSFLPTNTVRATLRQESGWTYVQKLKLVARALDEAAKAWLEDHGANCEPLYARDSQEEIVAWNIKLPGTISSA</sequence>
<keyword evidence="2" id="KW-1185">Reference proteome</keyword>
<reference evidence="2" key="1">
    <citation type="submission" date="2016-10" db="EMBL/GenBank/DDBJ databases">
        <authorList>
            <person name="Varghese N."/>
            <person name="Submissions S."/>
        </authorList>
    </citation>
    <scope>NUCLEOTIDE SEQUENCE [LARGE SCALE GENOMIC DNA]</scope>
    <source>
        <strain evidence="2">CCTCC 2012022</strain>
    </source>
</reference>
<name>A0A1H2ELM5_9GAMM</name>
<evidence type="ECO:0000313" key="2">
    <source>
        <dbReference type="Proteomes" id="UP000243063"/>
    </source>
</evidence>